<keyword evidence="4" id="KW-1003">Cell membrane</keyword>
<dbReference type="InterPro" id="IPR003445">
    <property type="entry name" value="Cat_transpt"/>
</dbReference>
<dbReference type="PANTHER" id="PTHR32024:SF2">
    <property type="entry name" value="TRK SYSTEM POTASSIUM UPTAKE PROTEIN TRKG-RELATED"/>
    <property type="match status" value="1"/>
</dbReference>
<organism evidence="10 11">
    <name type="scientific">Candidatus Methanolliviera hydrocarbonicum</name>
    <dbReference type="NCBI Taxonomy" id="2491085"/>
    <lineage>
        <taxon>Archaea</taxon>
        <taxon>Methanobacteriati</taxon>
        <taxon>Methanobacteriota</taxon>
        <taxon>Candidatus Methanoliparia</taxon>
        <taxon>Candidatus Methanoliparales</taxon>
        <taxon>Candidatus Methanollivieraceae</taxon>
        <taxon>Candidatus Methanolliviera</taxon>
    </lineage>
</organism>
<comment type="subcellular location">
    <subcellularLocation>
        <location evidence="1">Cell membrane</location>
        <topology evidence="1">Multi-pass membrane protein</topology>
    </subcellularLocation>
</comment>
<name>A0A520KYK4_9EURY</name>
<feature type="transmembrane region" description="Helical" evidence="9">
    <location>
        <begin position="223"/>
        <end position="241"/>
    </location>
</feature>
<evidence type="ECO:0000256" key="3">
    <source>
        <dbReference type="ARBA" id="ARBA00022448"/>
    </source>
</evidence>
<keyword evidence="6 9" id="KW-1133">Transmembrane helix</keyword>
<dbReference type="PANTHER" id="PTHR32024">
    <property type="entry name" value="TRK SYSTEM POTASSIUM UPTAKE PROTEIN TRKG-RELATED"/>
    <property type="match status" value="1"/>
</dbReference>
<comment type="caution">
    <text evidence="10">The sequence shown here is derived from an EMBL/GenBank/DDBJ whole genome shotgun (WGS) entry which is preliminary data.</text>
</comment>
<keyword evidence="3" id="KW-0813">Transport</keyword>
<keyword evidence="7" id="KW-0406">Ion transport</keyword>
<feature type="transmembrane region" description="Helical" evidence="9">
    <location>
        <begin position="407"/>
        <end position="432"/>
    </location>
</feature>
<keyword evidence="8 9" id="KW-0472">Membrane</keyword>
<evidence type="ECO:0000256" key="7">
    <source>
        <dbReference type="ARBA" id="ARBA00023065"/>
    </source>
</evidence>
<dbReference type="GO" id="GO:0030001">
    <property type="term" value="P:metal ion transport"/>
    <property type="evidence" value="ECO:0007669"/>
    <property type="project" value="UniProtKB-ARBA"/>
</dbReference>
<feature type="non-terminal residue" evidence="10">
    <location>
        <position position="1"/>
    </location>
</feature>
<evidence type="ECO:0000256" key="8">
    <source>
        <dbReference type="ARBA" id="ARBA00023136"/>
    </source>
</evidence>
<proteinExistence type="inferred from homology"/>
<sequence length="435" mass="48854">SILILCFRTKKDERTIFEREAFLIVALGWLLAAIFGSLPYLFSSLPPIDSFFESMSGFTTTGSTILVDIEAHSHGLLFWRSMTQWLGGMGIIVLFLAVLPTISAGGSRLFKAEAPVLTVDRIRPKMMKTARILWLIYILFSIIEVILLFLCKVSLYDAICTTFSTMSTGGFHPRAESISFYKNPLVEFIVIVFMFLAGTNFSLHYRALKGDIKGFGRNKEFRLYLILILVSIGIITADLTLRIGGDILESLRFASFQVVSITTTTGFSTVNFASNTFWTVSSRLILFILMFVGGCVGSTAGGIKNARIYILLRSIRNEFRRILHPEAVMPVKYGKKVVPDEMLHSIFSFVILYIILFATVASIFFFMGYDPVTSLSSVAATIGNVGPGFARIGPFNNYAFFNPFAKLLLTFCMWIGRLEIFTVLIIFLPAFWRRY</sequence>
<reference evidence="10 11" key="1">
    <citation type="journal article" date="2019" name="Nat. Microbiol.">
        <title>Wide diversity of methane and short-chain alkane metabolisms in uncultured archaea.</title>
        <authorList>
            <person name="Borrel G."/>
            <person name="Adam P.S."/>
            <person name="McKay L.J."/>
            <person name="Chen L.X."/>
            <person name="Sierra-Garcia I.N."/>
            <person name="Sieber C.M."/>
            <person name="Letourneur Q."/>
            <person name="Ghozlane A."/>
            <person name="Andersen G.L."/>
            <person name="Li W.J."/>
            <person name="Hallam S.J."/>
            <person name="Muyzer G."/>
            <person name="de Oliveira V.M."/>
            <person name="Inskeep W.P."/>
            <person name="Banfield J.F."/>
            <person name="Gribaldo S."/>
        </authorList>
    </citation>
    <scope>NUCLEOTIDE SEQUENCE [LARGE SCALE GENOMIC DNA]</scope>
    <source>
        <strain evidence="10">NM1b</strain>
    </source>
</reference>
<gene>
    <name evidence="10" type="ORF">EF807_01280</name>
</gene>
<evidence type="ECO:0000313" key="10">
    <source>
        <dbReference type="EMBL" id="RZN73005.1"/>
    </source>
</evidence>
<feature type="transmembrane region" description="Helical" evidence="9">
    <location>
        <begin position="185"/>
        <end position="203"/>
    </location>
</feature>
<dbReference type="Proteomes" id="UP000320766">
    <property type="component" value="Unassembled WGS sequence"/>
</dbReference>
<feature type="transmembrane region" description="Helical" evidence="9">
    <location>
        <begin position="253"/>
        <end position="272"/>
    </location>
</feature>
<evidence type="ECO:0000256" key="1">
    <source>
        <dbReference type="ARBA" id="ARBA00004651"/>
    </source>
</evidence>
<evidence type="ECO:0000256" key="2">
    <source>
        <dbReference type="ARBA" id="ARBA00009137"/>
    </source>
</evidence>
<feature type="transmembrane region" description="Helical" evidence="9">
    <location>
        <begin position="85"/>
        <end position="110"/>
    </location>
</feature>
<evidence type="ECO:0000313" key="11">
    <source>
        <dbReference type="Proteomes" id="UP000320766"/>
    </source>
</evidence>
<dbReference type="Pfam" id="PF02386">
    <property type="entry name" value="TrkH"/>
    <property type="match status" value="1"/>
</dbReference>
<dbReference type="AlphaFoldDB" id="A0A520KYK4"/>
<accession>A0A520KYK4</accession>
<evidence type="ECO:0000256" key="4">
    <source>
        <dbReference type="ARBA" id="ARBA00022475"/>
    </source>
</evidence>
<comment type="similarity">
    <text evidence="2">Belongs to the TrkH potassium transport family.</text>
</comment>
<evidence type="ECO:0000256" key="9">
    <source>
        <dbReference type="SAM" id="Phobius"/>
    </source>
</evidence>
<protein>
    <submittedName>
        <fullName evidence="10">TrkH family potassium uptake protein</fullName>
    </submittedName>
</protein>
<dbReference type="GO" id="GO:0008324">
    <property type="term" value="F:monoatomic cation transmembrane transporter activity"/>
    <property type="evidence" value="ECO:0007669"/>
    <property type="project" value="InterPro"/>
</dbReference>
<dbReference type="EMBL" id="RXIL01000022">
    <property type="protein sequence ID" value="RZN73005.1"/>
    <property type="molecule type" value="Genomic_DNA"/>
</dbReference>
<feature type="transmembrane region" description="Helical" evidence="9">
    <location>
        <begin position="131"/>
        <end position="149"/>
    </location>
</feature>
<dbReference type="GO" id="GO:0005886">
    <property type="term" value="C:plasma membrane"/>
    <property type="evidence" value="ECO:0007669"/>
    <property type="project" value="UniProtKB-SubCell"/>
</dbReference>
<feature type="transmembrane region" description="Helical" evidence="9">
    <location>
        <begin position="21"/>
        <end position="42"/>
    </location>
</feature>
<feature type="transmembrane region" description="Helical" evidence="9">
    <location>
        <begin position="284"/>
        <end position="303"/>
    </location>
</feature>
<feature type="transmembrane region" description="Helical" evidence="9">
    <location>
        <begin position="342"/>
        <end position="367"/>
    </location>
</feature>
<keyword evidence="5 9" id="KW-0812">Transmembrane</keyword>
<evidence type="ECO:0000256" key="6">
    <source>
        <dbReference type="ARBA" id="ARBA00022989"/>
    </source>
</evidence>
<evidence type="ECO:0000256" key="5">
    <source>
        <dbReference type="ARBA" id="ARBA00022692"/>
    </source>
</evidence>